<dbReference type="GO" id="GO:0042110">
    <property type="term" value="P:T cell activation"/>
    <property type="evidence" value="ECO:0007669"/>
    <property type="project" value="UniProtKB-ARBA"/>
</dbReference>
<dbReference type="InterPro" id="IPR003877">
    <property type="entry name" value="SPRY_dom"/>
</dbReference>
<dbReference type="Pfam" id="PF07686">
    <property type="entry name" value="V-set"/>
    <property type="match status" value="1"/>
</dbReference>
<dbReference type="PANTHER" id="PTHR24100">
    <property type="entry name" value="BUTYROPHILIN"/>
    <property type="match status" value="1"/>
</dbReference>
<protein>
    <recommendedName>
        <fullName evidence="15">Butyrophilin subfamily 1 member A1</fullName>
    </recommendedName>
</protein>
<keyword evidence="14" id="KW-1185">Reference proteome</keyword>
<reference evidence="13" key="4">
    <citation type="submission" date="2025-08" db="UniProtKB">
        <authorList>
            <consortium name="Ensembl"/>
        </authorList>
    </citation>
    <scope>IDENTIFICATION</scope>
</reference>
<evidence type="ECO:0008006" key="15">
    <source>
        <dbReference type="Google" id="ProtNLM"/>
    </source>
</evidence>
<proteinExistence type="inferred from homology"/>
<evidence type="ECO:0000256" key="6">
    <source>
        <dbReference type="ARBA" id="ARBA00023136"/>
    </source>
</evidence>
<dbReference type="PRINTS" id="PR01407">
    <property type="entry name" value="BUTYPHLNCDUF"/>
</dbReference>
<dbReference type="GO" id="GO:0050852">
    <property type="term" value="P:T cell receptor signaling pathway"/>
    <property type="evidence" value="ECO:0007669"/>
    <property type="project" value="TreeGrafter"/>
</dbReference>
<dbReference type="GO" id="GO:0050863">
    <property type="term" value="P:regulation of T cell activation"/>
    <property type="evidence" value="ECO:0007669"/>
    <property type="project" value="UniProtKB-ARBA"/>
</dbReference>
<keyword evidence="6" id="KW-0472">Membrane</keyword>
<evidence type="ECO:0000259" key="12">
    <source>
        <dbReference type="PROSITE" id="PS50835"/>
    </source>
</evidence>
<comment type="similarity">
    <text evidence="10">Belongs to the SKINT family.</text>
</comment>
<evidence type="ECO:0000313" key="13">
    <source>
        <dbReference type="Ensembl" id="ENSCMIP00000000088.1"/>
    </source>
</evidence>
<evidence type="ECO:0000256" key="3">
    <source>
        <dbReference type="ARBA" id="ARBA00022692"/>
    </source>
</evidence>
<dbReference type="InterPro" id="IPR013106">
    <property type="entry name" value="Ig_V-set"/>
</dbReference>
<dbReference type="GO" id="GO:1903037">
    <property type="term" value="P:regulation of leukocyte cell-cell adhesion"/>
    <property type="evidence" value="ECO:0007669"/>
    <property type="project" value="UniProtKB-ARBA"/>
</dbReference>
<dbReference type="InterPro" id="IPR053896">
    <property type="entry name" value="BTN3A2-like_Ig-C"/>
</dbReference>
<dbReference type="InterPro" id="IPR003879">
    <property type="entry name" value="Butyrophylin_SPRY"/>
</dbReference>
<dbReference type="SMART" id="SM00409">
    <property type="entry name" value="IG"/>
    <property type="match status" value="1"/>
</dbReference>
<dbReference type="FunFam" id="2.60.40.10:FF:000142">
    <property type="entry name" value="V-set domain-containing T-cell activation inhibitor 1"/>
    <property type="match status" value="1"/>
</dbReference>
<evidence type="ECO:0000256" key="1">
    <source>
        <dbReference type="ARBA" id="ARBA00004479"/>
    </source>
</evidence>
<accession>A0A4W3GAG0</accession>
<keyword evidence="8" id="KW-0325">Glycoprotein</keyword>
<dbReference type="GeneTree" id="ENSGT00940000161530"/>
<dbReference type="Pfam" id="PF00622">
    <property type="entry name" value="SPRY"/>
    <property type="match status" value="1"/>
</dbReference>
<comment type="subcellular location">
    <subcellularLocation>
        <location evidence="1">Membrane</location>
        <topology evidence="1">Single-pass type I membrane protein</topology>
    </subcellularLocation>
</comment>
<dbReference type="Gene3D" id="2.60.120.920">
    <property type="match status" value="1"/>
</dbReference>
<dbReference type="InterPro" id="IPR006574">
    <property type="entry name" value="PRY"/>
</dbReference>
<keyword evidence="9" id="KW-0393">Immunoglobulin domain</keyword>
<feature type="domain" description="Ig-like" evidence="12">
    <location>
        <begin position="145"/>
        <end position="226"/>
    </location>
</feature>
<evidence type="ECO:0000313" key="14">
    <source>
        <dbReference type="Proteomes" id="UP000314986"/>
    </source>
</evidence>
<name>A0A4W3GAG0_CALMI</name>
<dbReference type="InterPro" id="IPR003599">
    <property type="entry name" value="Ig_sub"/>
</dbReference>
<dbReference type="InterPro" id="IPR007110">
    <property type="entry name" value="Ig-like_dom"/>
</dbReference>
<evidence type="ECO:0000256" key="10">
    <source>
        <dbReference type="ARBA" id="ARBA00038221"/>
    </source>
</evidence>
<dbReference type="CDD" id="cd13733">
    <property type="entry name" value="SPRY_PRY_C-I_1"/>
    <property type="match status" value="1"/>
</dbReference>
<dbReference type="InterPro" id="IPR013783">
    <property type="entry name" value="Ig-like_fold"/>
</dbReference>
<dbReference type="InterPro" id="IPR013320">
    <property type="entry name" value="ConA-like_dom_sf"/>
</dbReference>
<dbReference type="SMART" id="SM00589">
    <property type="entry name" value="PRY"/>
    <property type="match status" value="1"/>
</dbReference>
<evidence type="ECO:0000256" key="4">
    <source>
        <dbReference type="ARBA" id="ARBA00022729"/>
    </source>
</evidence>
<dbReference type="Gene3D" id="2.60.40.10">
    <property type="entry name" value="Immunoglobulins"/>
    <property type="match status" value="2"/>
</dbReference>
<reference evidence="13" key="5">
    <citation type="submission" date="2025-09" db="UniProtKB">
        <authorList>
            <consortium name="Ensembl"/>
        </authorList>
    </citation>
    <scope>IDENTIFICATION</scope>
</reference>
<dbReference type="Ensembl" id="ENSCMIT00000000113.1">
    <property type="protein sequence ID" value="ENSCMIP00000000088.1"/>
    <property type="gene ID" value="ENSCMIG00000000087.1"/>
</dbReference>
<dbReference type="PROSITE" id="PS50188">
    <property type="entry name" value="B302_SPRY"/>
    <property type="match status" value="1"/>
</dbReference>
<feature type="domain" description="B30.2/SPRY" evidence="11">
    <location>
        <begin position="292"/>
        <end position="490"/>
    </location>
</feature>
<comment type="similarity">
    <text evidence="2">Belongs to the immunoglobulin superfamily. BTN/MOG family.</text>
</comment>
<dbReference type="SUPFAM" id="SSF48726">
    <property type="entry name" value="Immunoglobulin"/>
    <property type="match status" value="2"/>
</dbReference>
<feature type="domain" description="Ig-like" evidence="12">
    <location>
        <begin position="14"/>
        <end position="130"/>
    </location>
</feature>
<reference evidence="14" key="2">
    <citation type="journal article" date="2007" name="PLoS Biol.">
        <title>Survey sequencing and comparative analysis of the elephant shark (Callorhinchus milii) genome.</title>
        <authorList>
            <person name="Venkatesh B."/>
            <person name="Kirkness E.F."/>
            <person name="Loh Y.H."/>
            <person name="Halpern A.L."/>
            <person name="Lee A.P."/>
            <person name="Johnson J."/>
            <person name="Dandona N."/>
            <person name="Viswanathan L.D."/>
            <person name="Tay A."/>
            <person name="Venter J.C."/>
            <person name="Strausberg R.L."/>
            <person name="Brenner S."/>
        </authorList>
    </citation>
    <scope>NUCLEOTIDE SEQUENCE [LARGE SCALE GENOMIC DNA]</scope>
</reference>
<reference evidence="14" key="3">
    <citation type="journal article" date="2014" name="Nature">
        <title>Elephant shark genome provides unique insights into gnathostome evolution.</title>
        <authorList>
            <consortium name="International Elephant Shark Genome Sequencing Consortium"/>
            <person name="Venkatesh B."/>
            <person name="Lee A.P."/>
            <person name="Ravi V."/>
            <person name="Maurya A.K."/>
            <person name="Lian M.M."/>
            <person name="Swann J.B."/>
            <person name="Ohta Y."/>
            <person name="Flajnik M.F."/>
            <person name="Sutoh Y."/>
            <person name="Kasahara M."/>
            <person name="Hoon S."/>
            <person name="Gangu V."/>
            <person name="Roy S.W."/>
            <person name="Irimia M."/>
            <person name="Korzh V."/>
            <person name="Kondrychyn I."/>
            <person name="Lim Z.W."/>
            <person name="Tay B.H."/>
            <person name="Tohari S."/>
            <person name="Kong K.W."/>
            <person name="Ho S."/>
            <person name="Lorente-Galdos B."/>
            <person name="Quilez J."/>
            <person name="Marques-Bonet T."/>
            <person name="Raney B.J."/>
            <person name="Ingham P.W."/>
            <person name="Tay A."/>
            <person name="Hillier L.W."/>
            <person name="Minx P."/>
            <person name="Boehm T."/>
            <person name="Wilson R.K."/>
            <person name="Brenner S."/>
            <person name="Warren W.C."/>
        </authorList>
    </citation>
    <scope>NUCLEOTIDE SEQUENCE [LARGE SCALE GENOMIC DNA]</scope>
</reference>
<evidence type="ECO:0000256" key="2">
    <source>
        <dbReference type="ARBA" id="ARBA00007591"/>
    </source>
</evidence>
<sequence>EAANSQNSHGGLLPSEMRSRFTVSGPALPVPAIAGSDVVLDCKCSTDLPLEGVEVRWFRTRFDSLVHLYSEGRDQTGEQEEAYKHRTELFKKEFIHGNVSLKLKDVWGSDNGTYRCFIDYAGWYEEAVMELKVIGLGSQPWIHVDGQHSDGVRLLCESSGWFPAPEVLWLDDQGNNLTTFSNWTVREDSKGLYSVKSQIEIIHSTNKIRCLIHNEENEQEGKLHISGHTYGKEQGTIKGEDTQLEEANFSELKRDLAKVDWKERSADKSAKGQWEIFMKSWFRGRTNTFPKMGKLGLGLTLIHIFYFFKVRVTLDPDTAHPNLILSEDLTSVRLGGQMQPLPDTPERFDRWVCVLGSEGLTSGRHYWEVQVGNKTAWNVGVARESVNRKGDITATPQTGYWTVILRNGNEYWAGTSPWTRLPLKVKVRKIGVFLDYEGGQVTFYNADNMSHLHTFTQTSTEKLYPFFSPWFNLDGKNSEPLTISYFTHRLER</sequence>
<organism evidence="13 14">
    <name type="scientific">Callorhinchus milii</name>
    <name type="common">Ghost shark</name>
    <dbReference type="NCBI Taxonomy" id="7868"/>
    <lineage>
        <taxon>Eukaryota</taxon>
        <taxon>Metazoa</taxon>
        <taxon>Chordata</taxon>
        <taxon>Craniata</taxon>
        <taxon>Vertebrata</taxon>
        <taxon>Chondrichthyes</taxon>
        <taxon>Holocephali</taxon>
        <taxon>Chimaeriformes</taxon>
        <taxon>Callorhinchidae</taxon>
        <taxon>Callorhinchus</taxon>
    </lineage>
</organism>
<dbReference type="InterPro" id="IPR036179">
    <property type="entry name" value="Ig-like_dom_sf"/>
</dbReference>
<keyword evidence="3" id="KW-0812">Transmembrane</keyword>
<dbReference type="InterPro" id="IPR043136">
    <property type="entry name" value="B30.2/SPRY_sf"/>
</dbReference>
<keyword evidence="5" id="KW-1133">Transmembrane helix</keyword>
<dbReference type="FunFam" id="2.60.120.920:FF:000004">
    <property type="entry name" value="Butyrophilin subfamily 1 member A1"/>
    <property type="match status" value="1"/>
</dbReference>
<evidence type="ECO:0000256" key="5">
    <source>
        <dbReference type="ARBA" id="ARBA00022989"/>
    </source>
</evidence>
<dbReference type="AlphaFoldDB" id="A0A4W3GAG0"/>
<reference evidence="14" key="1">
    <citation type="journal article" date="2006" name="Science">
        <title>Ancient noncoding elements conserved in the human genome.</title>
        <authorList>
            <person name="Venkatesh B."/>
            <person name="Kirkness E.F."/>
            <person name="Loh Y.H."/>
            <person name="Halpern A.L."/>
            <person name="Lee A.P."/>
            <person name="Johnson J."/>
            <person name="Dandona N."/>
            <person name="Viswanathan L.D."/>
            <person name="Tay A."/>
            <person name="Venter J.C."/>
            <person name="Strausberg R.L."/>
            <person name="Brenner S."/>
        </authorList>
    </citation>
    <scope>NUCLEOTIDE SEQUENCE [LARGE SCALE GENOMIC DNA]</scope>
</reference>
<keyword evidence="7" id="KW-1015">Disulfide bond</keyword>
<evidence type="ECO:0000256" key="9">
    <source>
        <dbReference type="ARBA" id="ARBA00023319"/>
    </source>
</evidence>
<evidence type="ECO:0000256" key="7">
    <source>
        <dbReference type="ARBA" id="ARBA00023157"/>
    </source>
</evidence>
<dbReference type="PANTHER" id="PTHR24100:SF130">
    <property type="entry name" value="BUTYROPHILIN-LIKE PROTEIN 9"/>
    <property type="match status" value="1"/>
</dbReference>
<dbReference type="GO" id="GO:0001817">
    <property type="term" value="P:regulation of cytokine production"/>
    <property type="evidence" value="ECO:0007669"/>
    <property type="project" value="TreeGrafter"/>
</dbReference>
<dbReference type="InterPro" id="IPR050504">
    <property type="entry name" value="IgSF_BTN/MOG"/>
</dbReference>
<dbReference type="GO" id="GO:0009897">
    <property type="term" value="C:external side of plasma membrane"/>
    <property type="evidence" value="ECO:0007669"/>
    <property type="project" value="TreeGrafter"/>
</dbReference>
<dbReference type="SUPFAM" id="SSF49899">
    <property type="entry name" value="Concanavalin A-like lectins/glucanases"/>
    <property type="match status" value="1"/>
</dbReference>
<dbReference type="Pfam" id="PF13765">
    <property type="entry name" value="PRY"/>
    <property type="match status" value="1"/>
</dbReference>
<dbReference type="GO" id="GO:0005102">
    <property type="term" value="F:signaling receptor binding"/>
    <property type="evidence" value="ECO:0007669"/>
    <property type="project" value="TreeGrafter"/>
</dbReference>
<dbReference type="Proteomes" id="UP000314986">
    <property type="component" value="Unassembled WGS sequence"/>
</dbReference>
<evidence type="ECO:0000259" key="11">
    <source>
        <dbReference type="PROSITE" id="PS50188"/>
    </source>
</evidence>
<dbReference type="FunFam" id="2.60.40.10:FF:000088">
    <property type="entry name" value="Butyrophilin subfamily 1 member A1"/>
    <property type="match status" value="1"/>
</dbReference>
<dbReference type="PROSITE" id="PS50835">
    <property type="entry name" value="IG_LIKE"/>
    <property type="match status" value="2"/>
</dbReference>
<evidence type="ECO:0000256" key="8">
    <source>
        <dbReference type="ARBA" id="ARBA00023180"/>
    </source>
</evidence>
<dbReference type="SMART" id="SM00449">
    <property type="entry name" value="SPRY"/>
    <property type="match status" value="1"/>
</dbReference>
<dbReference type="Pfam" id="PF22705">
    <property type="entry name" value="C2-set_3"/>
    <property type="match status" value="1"/>
</dbReference>
<dbReference type="InterPro" id="IPR001870">
    <property type="entry name" value="B30.2/SPRY"/>
</dbReference>
<keyword evidence="4" id="KW-0732">Signal</keyword>